<evidence type="ECO:0000256" key="1">
    <source>
        <dbReference type="SAM" id="SignalP"/>
    </source>
</evidence>
<comment type="caution">
    <text evidence="2">The sequence shown here is derived from an EMBL/GenBank/DDBJ whole genome shotgun (WGS) entry which is preliminary data.</text>
</comment>
<dbReference type="EMBL" id="JAZDRP010000002">
    <property type="protein sequence ID" value="MEE2525471.1"/>
    <property type="molecule type" value="Genomic_DNA"/>
</dbReference>
<feature type="signal peptide" evidence="1">
    <location>
        <begin position="1"/>
        <end position="20"/>
    </location>
</feature>
<feature type="chain" id="PRO_5045530456" evidence="1">
    <location>
        <begin position="21"/>
        <end position="727"/>
    </location>
</feature>
<dbReference type="SUPFAM" id="SSF55486">
    <property type="entry name" value="Metalloproteases ('zincins'), catalytic domain"/>
    <property type="match status" value="1"/>
</dbReference>
<organism evidence="2 3">
    <name type="scientific">Hyphobacterium lacteum</name>
    <dbReference type="NCBI Taxonomy" id="3116575"/>
    <lineage>
        <taxon>Bacteria</taxon>
        <taxon>Pseudomonadati</taxon>
        <taxon>Pseudomonadota</taxon>
        <taxon>Alphaproteobacteria</taxon>
        <taxon>Maricaulales</taxon>
        <taxon>Maricaulaceae</taxon>
        <taxon>Hyphobacterium</taxon>
    </lineage>
</organism>
<keyword evidence="3" id="KW-1185">Reference proteome</keyword>
<dbReference type="InterPro" id="IPR024079">
    <property type="entry name" value="MetalloPept_cat_dom_sf"/>
</dbReference>
<keyword evidence="1" id="KW-0732">Signal</keyword>
<evidence type="ECO:0000313" key="2">
    <source>
        <dbReference type="EMBL" id="MEE2525471.1"/>
    </source>
</evidence>
<dbReference type="Proteomes" id="UP001354971">
    <property type="component" value="Unassembled WGS sequence"/>
</dbReference>
<reference evidence="2 3" key="1">
    <citation type="submission" date="2024-01" db="EMBL/GenBank/DDBJ databases">
        <title>Hyphobacterium bacterium isolated from marine sediment.</title>
        <authorList>
            <person name="Zhao S."/>
        </authorList>
    </citation>
    <scope>NUCLEOTIDE SEQUENCE [LARGE SCALE GENOMIC DNA]</scope>
    <source>
        <strain evidence="3">HN65</strain>
    </source>
</reference>
<accession>A0ABU7LNH2</accession>
<proteinExistence type="predicted"/>
<dbReference type="Gene3D" id="3.40.390.10">
    <property type="entry name" value="Collagenase (Catalytic Domain)"/>
    <property type="match status" value="1"/>
</dbReference>
<evidence type="ECO:0000313" key="3">
    <source>
        <dbReference type="Proteomes" id="UP001354971"/>
    </source>
</evidence>
<dbReference type="Pfam" id="PF13688">
    <property type="entry name" value="Reprolysin_5"/>
    <property type="match status" value="1"/>
</dbReference>
<protein>
    <submittedName>
        <fullName evidence="2">M12 family metallo-peptidase</fullName>
    </submittedName>
</protein>
<name>A0ABU7LNH2_9PROT</name>
<gene>
    <name evidence="2" type="ORF">V0U79_03770</name>
</gene>
<dbReference type="RefSeq" id="WP_330198134.1">
    <property type="nucleotide sequence ID" value="NZ_JAZDRP010000002.1"/>
</dbReference>
<sequence length="727" mass="74946">MIRFITAAALAAAAAVPVWAQDMFSNVQTLAADGGRDRITFDGLSPDVMRMSPGETISLNFGPGYVAELDEIRYQALGGTVWAGRLEGMGIGNRVLITETNGDAFGRITTPDGVWQVVSFNGRQEIVQVPSLSSRYRENDTVVHTRYAPLTDDLTIAEAEAIAAAVPVGSNGTIDIAVYYSQSFSALWGMSSGGRVQHLIAVLDQALIDSDTGLRARLVFNGGVTLTDDNADQAQTLANISGIPDPQEAPNITQDLTAQRGVRTSHGADLVAVVQRTQGGHGGCGIANLLGALDAGSDAGDINANWADRGFSVTGDWYEDGGGGGFCSDITLAHEIGHNMGMAHNVENSGVGTGVRNYANGHRVDCEFITIMAYPTGSNGTNASTECPQGASRTFGNEQEAPYFSNPELTLCPNGAACGIAVPVSDLSRPAMDNQDPAYNARAAREESRDVASFQAEAPGLVSSVLPVTRSVQNGTAATAFAAVINPNGTGSTATGCRLRLGGASGAQFSYQTTTPANALSGTANTPVDIAEGGTQNFVFSVTSATDYSDNVGLGAQPSANNETNLFIEAYCDNRRSAEYILGLNTLTFTSNATAPTDIIALAATLPANPGYVVVPTTGGQTGVFSVAISNVGVTGDVTVTADTGSRTLAVNTITMCQTDPGTGACTDGLETTKTLNVPANGTATFGIFVAGNGSAIANDPANNRVFVRFAAGGQPVGATSVAVRTE</sequence>